<name>A0A0B7ML85_9FIRM</name>
<reference evidence="3" key="1">
    <citation type="submission" date="2015-01" db="EMBL/GenBank/DDBJ databases">
        <authorList>
            <person name="Manzoor Shahid"/>
            <person name="Zubair Saima"/>
        </authorList>
    </citation>
    <scope>NUCLEOTIDE SEQUENCE [LARGE SCALE GENOMIC DNA]</scope>
    <source>
        <strain evidence="3">Sp3</strain>
    </source>
</reference>
<dbReference type="EMBL" id="CDRZ01000101">
    <property type="protein sequence ID" value="CEO88437.1"/>
    <property type="molecule type" value="Genomic_DNA"/>
</dbReference>
<keyword evidence="1" id="KW-0472">Membrane</keyword>
<sequence length="466" mass="53717">MAYTLDFLKYEFMQFARNPFLWIAQLFCFFTIKSEASHFLGKKHYLFSALIQSGSISVSQEMIARAVIFPLSALLLLMIFAFAGYFRAFLDNRYAEIVLNKTLKTSKLVCYKLVASFTVVILVSFIATFIFTWFCLSSYKIPFEPGYFTSLYAVYLLIPLFFWLVLSFILAVLFSDAKILYPVMLIVWFINLFPTKYSLLYSNWTKLNLGNPLADVGLWANRCSYLVIAVIIWYIGVRLLEIKRRDLFRSDSPETSRGRNETIDAYEFKDSKLVSLLASYKINLSWKFIFGVVVFAALPPMLNEILLRIFNNMITTAEILTKVLQTGEIYLTLGVLLYATYSLNVEYYYNASELISCRPDGLKRLYGDKLKLLFLFSIVMALAFYLSTHFFCCWHSIIYLCQDHLTRNHLLPRATVCRYYGCKGEGSGVSNLLYCLGSKFNFQGETACLFEYICPCPGHESDGIQH</sequence>
<evidence type="ECO:0000313" key="2">
    <source>
        <dbReference type="EMBL" id="CEO88437.1"/>
    </source>
</evidence>
<dbReference type="RefSeq" id="WP_044664592.1">
    <property type="nucleotide sequence ID" value="NZ_CDRZ01000101.1"/>
</dbReference>
<feature type="transmembrane region" description="Helical" evidence="1">
    <location>
        <begin position="329"/>
        <end position="349"/>
    </location>
</feature>
<feature type="transmembrane region" description="Helical" evidence="1">
    <location>
        <begin position="12"/>
        <end position="32"/>
    </location>
</feature>
<protein>
    <submittedName>
        <fullName evidence="2">Uncharacterized protein</fullName>
    </submittedName>
</protein>
<feature type="transmembrane region" description="Helical" evidence="1">
    <location>
        <begin position="66"/>
        <end position="88"/>
    </location>
</feature>
<dbReference type="AlphaFoldDB" id="A0A0B7ML85"/>
<accession>A0A0B7ML85</accession>
<feature type="transmembrane region" description="Helical" evidence="1">
    <location>
        <begin position="179"/>
        <end position="199"/>
    </location>
</feature>
<feature type="transmembrane region" description="Helical" evidence="1">
    <location>
        <begin position="154"/>
        <end position="174"/>
    </location>
</feature>
<feature type="transmembrane region" description="Helical" evidence="1">
    <location>
        <begin position="219"/>
        <end position="240"/>
    </location>
</feature>
<feature type="transmembrane region" description="Helical" evidence="1">
    <location>
        <begin position="109"/>
        <end position="134"/>
    </location>
</feature>
<organism evidence="2 3">
    <name type="scientific">Syntrophaceticus schinkii</name>
    <dbReference type="NCBI Taxonomy" id="499207"/>
    <lineage>
        <taxon>Bacteria</taxon>
        <taxon>Bacillati</taxon>
        <taxon>Bacillota</taxon>
        <taxon>Clostridia</taxon>
        <taxon>Thermoanaerobacterales</taxon>
        <taxon>Thermoanaerobacterales Family III. Incertae Sedis</taxon>
        <taxon>Syntrophaceticus</taxon>
    </lineage>
</organism>
<evidence type="ECO:0000256" key="1">
    <source>
        <dbReference type="SAM" id="Phobius"/>
    </source>
</evidence>
<keyword evidence="3" id="KW-1185">Reference proteome</keyword>
<dbReference type="Proteomes" id="UP000046155">
    <property type="component" value="Unassembled WGS sequence"/>
</dbReference>
<proteinExistence type="predicted"/>
<feature type="transmembrane region" description="Helical" evidence="1">
    <location>
        <begin position="370"/>
        <end position="391"/>
    </location>
</feature>
<evidence type="ECO:0000313" key="3">
    <source>
        <dbReference type="Proteomes" id="UP000046155"/>
    </source>
</evidence>
<feature type="transmembrane region" description="Helical" evidence="1">
    <location>
        <begin position="288"/>
        <end position="309"/>
    </location>
</feature>
<keyword evidence="1" id="KW-0812">Transmembrane</keyword>
<keyword evidence="1" id="KW-1133">Transmembrane helix</keyword>
<gene>
    <name evidence="2" type="ORF">SSCH_190009</name>
</gene>